<accession>A0ABM9I861</accession>
<dbReference type="PANTHER" id="PTHR43174:SF3">
    <property type="entry name" value="UDP-N-ACETYLGLUCOSAMINE 2-EPIMERASE"/>
    <property type="match status" value="1"/>
</dbReference>
<dbReference type="InterPro" id="IPR003331">
    <property type="entry name" value="UDP_GlcNAc_Epimerase_2_dom"/>
</dbReference>
<dbReference type="Proteomes" id="UP001162030">
    <property type="component" value="Chromosome"/>
</dbReference>
<name>A0ABM9I861_9GAMM</name>
<evidence type="ECO:0000313" key="3">
    <source>
        <dbReference type="Proteomes" id="UP001162030"/>
    </source>
</evidence>
<dbReference type="RefSeq" id="WP_317963507.1">
    <property type="nucleotide sequence ID" value="NZ_OX458333.1"/>
</dbReference>
<dbReference type="InterPro" id="IPR029767">
    <property type="entry name" value="WecB-like"/>
</dbReference>
<proteinExistence type="predicted"/>
<gene>
    <name evidence="2" type="ORF">MSZNOR_4485</name>
</gene>
<dbReference type="PANTHER" id="PTHR43174">
    <property type="entry name" value="UDP-N-ACETYLGLUCOSAMINE 2-EPIMERASE"/>
    <property type="match status" value="1"/>
</dbReference>
<keyword evidence="3" id="KW-1185">Reference proteome</keyword>
<dbReference type="InterPro" id="IPR020004">
    <property type="entry name" value="UDP-GlcNAc_Epase"/>
</dbReference>
<dbReference type="Gene3D" id="3.40.50.2000">
    <property type="entry name" value="Glycogen Phosphorylase B"/>
    <property type="match status" value="2"/>
</dbReference>
<dbReference type="NCBIfam" id="TIGR03568">
    <property type="entry name" value="NeuC_NnaA"/>
    <property type="match status" value="1"/>
</dbReference>
<reference evidence="2 3" key="1">
    <citation type="submission" date="2023-03" db="EMBL/GenBank/DDBJ databases">
        <authorList>
            <person name="Pearce D."/>
        </authorList>
    </citation>
    <scope>NUCLEOTIDE SEQUENCE [LARGE SCALE GENOMIC DNA]</scope>
    <source>
        <strain evidence="2">Msz</strain>
    </source>
</reference>
<organism evidence="2 3">
    <name type="scientific">Methylocaldum szegediense</name>
    <dbReference type="NCBI Taxonomy" id="73780"/>
    <lineage>
        <taxon>Bacteria</taxon>
        <taxon>Pseudomonadati</taxon>
        <taxon>Pseudomonadota</taxon>
        <taxon>Gammaproteobacteria</taxon>
        <taxon>Methylococcales</taxon>
        <taxon>Methylococcaceae</taxon>
        <taxon>Methylocaldum</taxon>
    </lineage>
</organism>
<dbReference type="SUPFAM" id="SSF53756">
    <property type="entry name" value="UDP-Glycosyltransferase/glycogen phosphorylase"/>
    <property type="match status" value="1"/>
</dbReference>
<dbReference type="Pfam" id="PF02350">
    <property type="entry name" value="Epimerase_2"/>
    <property type="match status" value="1"/>
</dbReference>
<sequence length="385" mass="41628">MSNLRVCVITGSRADYGLLLPVMQALRDDPALQLQVLVTGMHLAPQFGLTWRAIEADGFAIDARVDILVSSDSAVGNAKSVGLGVIGFADAFERLKPELVLVLGDRFEIFAAAQAALFGRYPIAHIAGGDVTEGAFDEALRHGISKMAHLHFVTNSDAGRRLRQLGEDPAHIHVVGSPALDLLRQMDLVDRSDLETVLNFRFREKNLLVTFHPATLECDSAASQAEELLAALDSLGENFGLIFTQSNADTGGLAIGSLIDRFVAEHVNARVYTSLGQLHYYSLMAQVDAVVGNSSSGLYEAPSLKVPTVNVGDRQKGRLKATSVIDCPTQREAITGAIHAALSLDCRDAVNPYGDGHATERIMAVLRGLREPQRLLKKHFHDWGC</sequence>
<evidence type="ECO:0000313" key="2">
    <source>
        <dbReference type="EMBL" id="CAI8952687.1"/>
    </source>
</evidence>
<protein>
    <submittedName>
        <fullName evidence="2">UDP-N-acetyl-D-glucosamine 2-epimerase, UDP-hydrolysing</fullName>
    </submittedName>
</protein>
<evidence type="ECO:0000259" key="1">
    <source>
        <dbReference type="Pfam" id="PF02350"/>
    </source>
</evidence>
<dbReference type="EMBL" id="OX458333">
    <property type="protein sequence ID" value="CAI8952687.1"/>
    <property type="molecule type" value="Genomic_DNA"/>
</dbReference>
<feature type="domain" description="UDP-N-acetylglucosamine 2-epimerase" evidence="1">
    <location>
        <begin position="24"/>
        <end position="366"/>
    </location>
</feature>
<dbReference type="CDD" id="cd03786">
    <property type="entry name" value="GTB_UDP-GlcNAc_2-Epimerase"/>
    <property type="match status" value="1"/>
</dbReference>